<dbReference type="OrthoDB" id="9778366at2"/>
<sequence length="635" mass="74243">MLKHIKILILSILIGFSKIYAQDTAKLRQTANDASSGREKFYVLMELVNLLSETDTTQALKVLREEAFPLTKGEPYLEGIYYFNKAGVYFDHNHQKSQKFYQKANDYLKWYNTSEAYRYRARLWHNYGVLEQYNGREHNLLDITLKYCIPYAEKSGDSDLLMEYFTDIGMLLSNNKEYDRALEYYQKSLAQAQKENKENEALLWTYLNMFDVYLKKKDETDISNLYNKTVSLWKQYPKSKLTGFVYLNEARYFAAIGKTEEALESINKGLEFASKNNVPWDQNSLEYEKVRILRALNRFTEAKQNIQKLLKTSINKRIKNNQLNLIYYLAHLEANLDNYQSAYDLMVKHSSLKDSIVEEKNKRMFADMELQYRTAEKEKAILQLENKNKLNQILLFFGISILGIVVAWTVYARNVRQRRRKKDFMLRKQQQEIEITHALMEGEQQERNRLARELHDGLGGRITGIKMNVETLSQNSEQKEKLQKIVKQLDIAIVELRNTAHNLDPSSLQKYGLQTAITDFCQYLQCEKHHIKLYTNGLSDLHNKKWQLSVYRIVQELLTNAVKHAQASEIQLQVTFKDRLLLIEVEDNGKGFDPKSVSRNMGLNNIETRVSYLGGKMEIYSEEGAGTTINIECKI</sequence>
<evidence type="ECO:0000256" key="4">
    <source>
        <dbReference type="ARBA" id="ARBA00022679"/>
    </source>
</evidence>
<evidence type="ECO:0000313" key="13">
    <source>
        <dbReference type="EMBL" id="GET44962.1"/>
    </source>
</evidence>
<dbReference type="CDD" id="cd16917">
    <property type="entry name" value="HATPase_UhpB-NarQ-NarX-like"/>
    <property type="match status" value="1"/>
</dbReference>
<evidence type="ECO:0000256" key="5">
    <source>
        <dbReference type="ARBA" id="ARBA00022741"/>
    </source>
</evidence>
<dbReference type="PROSITE" id="PS50109">
    <property type="entry name" value="HIS_KIN"/>
    <property type="match status" value="1"/>
</dbReference>
<keyword evidence="11" id="KW-0812">Transmembrane</keyword>
<comment type="catalytic activity">
    <reaction evidence="1">
        <text>ATP + protein L-histidine = ADP + protein N-phospho-L-histidine.</text>
        <dbReference type="EC" id="2.7.13.3"/>
    </reaction>
</comment>
<dbReference type="Proteomes" id="UP000398217">
    <property type="component" value="Unassembled WGS sequence"/>
</dbReference>
<feature type="coiled-coil region" evidence="10">
    <location>
        <begin position="175"/>
        <end position="202"/>
    </location>
</feature>
<keyword evidence="4" id="KW-0808">Transferase</keyword>
<feature type="repeat" description="TPR" evidence="9">
    <location>
        <begin position="162"/>
        <end position="195"/>
    </location>
</feature>
<keyword evidence="9" id="KW-0802">TPR repeat</keyword>
<dbReference type="SUPFAM" id="SSF48452">
    <property type="entry name" value="TPR-like"/>
    <property type="match status" value="1"/>
</dbReference>
<dbReference type="SUPFAM" id="SSF55874">
    <property type="entry name" value="ATPase domain of HSP90 chaperone/DNA topoisomerase II/histidine kinase"/>
    <property type="match status" value="1"/>
</dbReference>
<dbReference type="SMART" id="SM00387">
    <property type="entry name" value="HATPase_c"/>
    <property type="match status" value="1"/>
</dbReference>
<evidence type="ECO:0000256" key="7">
    <source>
        <dbReference type="ARBA" id="ARBA00022840"/>
    </source>
</evidence>
<evidence type="ECO:0000256" key="6">
    <source>
        <dbReference type="ARBA" id="ARBA00022777"/>
    </source>
</evidence>
<keyword evidence="7" id="KW-0067">ATP-binding</keyword>
<dbReference type="InterPro" id="IPR011990">
    <property type="entry name" value="TPR-like_helical_dom_sf"/>
</dbReference>
<evidence type="ECO:0000313" key="14">
    <source>
        <dbReference type="Proteomes" id="UP000398217"/>
    </source>
</evidence>
<dbReference type="Gene3D" id="3.30.565.10">
    <property type="entry name" value="Histidine kinase-like ATPase, C-terminal domain"/>
    <property type="match status" value="1"/>
</dbReference>
<name>A0A5M4B6S5_9FLAO</name>
<keyword evidence="6" id="KW-0418">Kinase</keyword>
<dbReference type="Pfam" id="PF02518">
    <property type="entry name" value="HATPase_c"/>
    <property type="match status" value="1"/>
</dbReference>
<evidence type="ECO:0000256" key="8">
    <source>
        <dbReference type="ARBA" id="ARBA00023012"/>
    </source>
</evidence>
<evidence type="ECO:0000256" key="1">
    <source>
        <dbReference type="ARBA" id="ARBA00000085"/>
    </source>
</evidence>
<dbReference type="SMART" id="SM00028">
    <property type="entry name" value="TPR"/>
    <property type="match status" value="2"/>
</dbReference>
<dbReference type="InterPro" id="IPR019734">
    <property type="entry name" value="TPR_rpt"/>
</dbReference>
<organism evidence="13 14">
    <name type="scientific">Capnocytophaga felis</name>
    <dbReference type="NCBI Taxonomy" id="2267611"/>
    <lineage>
        <taxon>Bacteria</taxon>
        <taxon>Pseudomonadati</taxon>
        <taxon>Bacteroidota</taxon>
        <taxon>Flavobacteriia</taxon>
        <taxon>Flavobacteriales</taxon>
        <taxon>Flavobacteriaceae</taxon>
        <taxon>Capnocytophaga</taxon>
    </lineage>
</organism>
<evidence type="ECO:0000256" key="10">
    <source>
        <dbReference type="SAM" id="Coils"/>
    </source>
</evidence>
<keyword evidence="5" id="KW-0547">Nucleotide-binding</keyword>
<evidence type="ECO:0000256" key="11">
    <source>
        <dbReference type="SAM" id="Phobius"/>
    </source>
</evidence>
<dbReference type="InterPro" id="IPR003594">
    <property type="entry name" value="HATPase_dom"/>
</dbReference>
<comment type="caution">
    <text evidence="13">The sequence shown here is derived from an EMBL/GenBank/DDBJ whole genome shotgun (WGS) entry which is preliminary data.</text>
</comment>
<feature type="transmembrane region" description="Helical" evidence="11">
    <location>
        <begin position="393"/>
        <end position="412"/>
    </location>
</feature>
<keyword evidence="11" id="KW-1133">Transmembrane helix</keyword>
<evidence type="ECO:0000259" key="12">
    <source>
        <dbReference type="PROSITE" id="PS50109"/>
    </source>
</evidence>
<dbReference type="EMBL" id="BLBC01000005">
    <property type="protein sequence ID" value="GET44962.1"/>
    <property type="molecule type" value="Genomic_DNA"/>
</dbReference>
<gene>
    <name evidence="13" type="ORF">RCZ01_02640</name>
</gene>
<dbReference type="InterPro" id="IPR011712">
    <property type="entry name" value="Sig_transdc_His_kin_sub3_dim/P"/>
</dbReference>
<dbReference type="GO" id="GO:0046983">
    <property type="term" value="F:protein dimerization activity"/>
    <property type="evidence" value="ECO:0007669"/>
    <property type="project" value="InterPro"/>
</dbReference>
<reference evidence="14" key="1">
    <citation type="journal article" date="2020" name="Int. J. Syst. Evol. Microbiol.">
        <title>Capnocytophaga felis sp. nov. isolated from the feline oral cavity.</title>
        <authorList>
            <person name="Suzuki M."/>
            <person name="Umeda K."/>
            <person name="Kimura M."/>
            <person name="Imaoka K."/>
            <person name="Morikawa S."/>
            <person name="Maeda K."/>
        </authorList>
    </citation>
    <scope>NUCLEOTIDE SEQUENCE [LARGE SCALE GENOMIC DNA]</scope>
    <source>
        <strain evidence="14">KC07070</strain>
    </source>
</reference>
<protein>
    <recommendedName>
        <fullName evidence="2">histidine kinase</fullName>
        <ecNumber evidence="2">2.7.13.3</ecNumber>
    </recommendedName>
</protein>
<proteinExistence type="predicted"/>
<keyword evidence="14" id="KW-1185">Reference proteome</keyword>
<keyword evidence="8" id="KW-0902">Two-component regulatory system</keyword>
<dbReference type="PROSITE" id="PS50005">
    <property type="entry name" value="TPR"/>
    <property type="match status" value="1"/>
</dbReference>
<accession>A0A5M4B6S5</accession>
<evidence type="ECO:0000256" key="2">
    <source>
        <dbReference type="ARBA" id="ARBA00012438"/>
    </source>
</evidence>
<evidence type="ECO:0000256" key="9">
    <source>
        <dbReference type="PROSITE-ProRule" id="PRU00339"/>
    </source>
</evidence>
<dbReference type="Gene3D" id="1.20.5.1930">
    <property type="match status" value="1"/>
</dbReference>
<feature type="domain" description="Histidine kinase" evidence="12">
    <location>
        <begin position="550"/>
        <end position="635"/>
    </location>
</feature>
<dbReference type="InterPro" id="IPR050482">
    <property type="entry name" value="Sensor_HK_TwoCompSys"/>
</dbReference>
<dbReference type="InterPro" id="IPR036890">
    <property type="entry name" value="HATPase_C_sf"/>
</dbReference>
<keyword evidence="3" id="KW-0597">Phosphoprotein</keyword>
<keyword evidence="11" id="KW-0472">Membrane</keyword>
<dbReference type="GO" id="GO:0016020">
    <property type="term" value="C:membrane"/>
    <property type="evidence" value="ECO:0007669"/>
    <property type="project" value="InterPro"/>
</dbReference>
<dbReference type="GO" id="GO:0000155">
    <property type="term" value="F:phosphorelay sensor kinase activity"/>
    <property type="evidence" value="ECO:0007669"/>
    <property type="project" value="InterPro"/>
</dbReference>
<dbReference type="AlphaFoldDB" id="A0A5M4B6S5"/>
<dbReference type="RefSeq" id="WP_155283667.1">
    <property type="nucleotide sequence ID" value="NZ_BLBC01000005.1"/>
</dbReference>
<feature type="coiled-coil region" evidence="10">
    <location>
        <begin position="365"/>
        <end position="392"/>
    </location>
</feature>
<dbReference type="EC" id="2.7.13.3" evidence="2"/>
<dbReference type="GO" id="GO:0005524">
    <property type="term" value="F:ATP binding"/>
    <property type="evidence" value="ECO:0007669"/>
    <property type="project" value="UniProtKB-KW"/>
</dbReference>
<dbReference type="Gene3D" id="1.25.40.10">
    <property type="entry name" value="Tetratricopeptide repeat domain"/>
    <property type="match status" value="1"/>
</dbReference>
<dbReference type="InterPro" id="IPR005467">
    <property type="entry name" value="His_kinase_dom"/>
</dbReference>
<dbReference type="PANTHER" id="PTHR24421:SF10">
    <property type="entry name" value="NITRATE_NITRITE SENSOR PROTEIN NARQ"/>
    <property type="match status" value="1"/>
</dbReference>
<evidence type="ECO:0000256" key="3">
    <source>
        <dbReference type="ARBA" id="ARBA00022553"/>
    </source>
</evidence>
<dbReference type="Pfam" id="PF07730">
    <property type="entry name" value="HisKA_3"/>
    <property type="match status" value="1"/>
</dbReference>
<dbReference type="PANTHER" id="PTHR24421">
    <property type="entry name" value="NITRATE/NITRITE SENSOR PROTEIN NARX-RELATED"/>
    <property type="match status" value="1"/>
</dbReference>
<keyword evidence="10" id="KW-0175">Coiled coil</keyword>